<keyword evidence="2" id="KW-1003">Cell membrane</keyword>
<dbReference type="GO" id="GO:0030420">
    <property type="term" value="P:establishment of competence for transformation"/>
    <property type="evidence" value="ECO:0007669"/>
    <property type="project" value="InterPro"/>
</dbReference>
<dbReference type="KEGG" id="mcak:MCCS_15690"/>
<dbReference type="SUPFAM" id="SSF56281">
    <property type="entry name" value="Metallo-hydrolase/oxidoreductase"/>
    <property type="match status" value="1"/>
</dbReference>
<dbReference type="Gene3D" id="3.60.15.10">
    <property type="entry name" value="Ribonuclease Z/Hydroxyacylglutathione hydrolase-like"/>
    <property type="match status" value="1"/>
</dbReference>
<feature type="transmembrane region" description="Helical" evidence="6">
    <location>
        <begin position="253"/>
        <end position="273"/>
    </location>
</feature>
<dbReference type="InterPro" id="IPR035681">
    <property type="entry name" value="ComA-like_MBL"/>
</dbReference>
<dbReference type="RefSeq" id="WP_086042785.1">
    <property type="nucleotide sequence ID" value="NZ_CBCRZA010000002.1"/>
</dbReference>
<feature type="transmembrane region" description="Helical" evidence="6">
    <location>
        <begin position="38"/>
        <end position="56"/>
    </location>
</feature>
<dbReference type="CDD" id="cd07731">
    <property type="entry name" value="ComA-like_MBL-fold"/>
    <property type="match status" value="1"/>
</dbReference>
<dbReference type="InterPro" id="IPR036866">
    <property type="entry name" value="RibonucZ/Hydroxyglut_hydro"/>
</dbReference>
<dbReference type="InterPro" id="IPR001279">
    <property type="entry name" value="Metallo-B-lactamas"/>
</dbReference>
<dbReference type="InterPro" id="IPR004797">
    <property type="entry name" value="Competence_ComEC/Rec2"/>
</dbReference>
<evidence type="ECO:0000256" key="3">
    <source>
        <dbReference type="ARBA" id="ARBA00022692"/>
    </source>
</evidence>
<dbReference type="NCBIfam" id="TIGR00360">
    <property type="entry name" value="ComEC_N-term"/>
    <property type="match status" value="1"/>
</dbReference>
<dbReference type="InterPro" id="IPR052159">
    <property type="entry name" value="Competence_DNA_uptake"/>
</dbReference>
<dbReference type="PANTHER" id="PTHR30619">
    <property type="entry name" value="DNA INTERNALIZATION/COMPETENCE PROTEIN COMEC/REC2"/>
    <property type="match status" value="1"/>
</dbReference>
<feature type="transmembrane region" description="Helical" evidence="6">
    <location>
        <begin position="440"/>
        <end position="457"/>
    </location>
</feature>
<dbReference type="InterPro" id="IPR004477">
    <property type="entry name" value="ComEC_N"/>
</dbReference>
<protein>
    <submittedName>
        <fullName evidence="8">ComEC family competence protein</fullName>
    </submittedName>
</protein>
<dbReference type="GO" id="GO:0005886">
    <property type="term" value="C:plasma membrane"/>
    <property type="evidence" value="ECO:0007669"/>
    <property type="project" value="UniProtKB-SubCell"/>
</dbReference>
<gene>
    <name evidence="8" type="ORF">MCCS_15690</name>
</gene>
<keyword evidence="5 6" id="KW-0472">Membrane</keyword>
<dbReference type="NCBIfam" id="TIGR00361">
    <property type="entry name" value="ComEC_Rec2"/>
    <property type="match status" value="1"/>
</dbReference>
<feature type="transmembrane region" description="Helical" evidence="6">
    <location>
        <begin position="415"/>
        <end position="434"/>
    </location>
</feature>
<dbReference type="EMBL" id="CP021059">
    <property type="protein sequence ID" value="ARQ07210.1"/>
    <property type="molecule type" value="Genomic_DNA"/>
</dbReference>
<sequence>MGLIAVLVVISAVLCQHDYISSAVLMFIVITIIYKKRLTRFISIYAALFLCTYLYYESHSFDRTITHFNEQSDIKIDTTGYFTTQFKVDGNLMMGDMVIDDDTYKFIYKIKDEAEQLRLKRGTHIYQRCTFSSTSETLLPNTNQPGFHYDEYLYNEGYKGTLTIDEINFGSCTQQPLTILDHIRLYRYHLGEQMQQLKYGAYITALTTGDTRYLEHKTLNDLKTLGIYHLYAISGSHVALITVQLYYLFKRMYIPLHIGKLIIISILPGYVILTGEAPAVVRAALFMAFLLLKPRFISMLDALAITFIINLIMTPSAIFNVGFQLSYIICFSFIFILQSYELTPVKLFLLTNFISQFATLPILFYHFNIVYFIGLLSNLLFIPLFSIFIFPLCTLILLSLMLFNFIPDILDTMTHYAFLLHNICVDLFLSLHALPLVIKSQHTVYYVIMMIVIYYLFHQKLRVQGIAVCLCMILVLINHIQNEDALHVLDVGQGDCIVIEHDGRVVMVDTGGKIDFNEGWEKRTDARTISEKVIVPFLYHKGITQIDDLILTHPDLDHIGEAEQLIKLKLVKRIIINKTAVSLPKYRAIHTLAEQYNVPVVDESEVRIAGINLITATEGDDINDDSIVTFIQGEKVNALLTGDLSKAQEEEVLAHIPSRIDVVKIGHHGSDTSTGDILLQREFKSAMISAGRNNMYGHPHEETLNRLNAYQKRIYNTQSDGRITVKLDRSEISVMRKELKDGK</sequence>
<feature type="domain" description="Metallo-beta-lactamase" evidence="7">
    <location>
        <begin position="493"/>
        <end position="692"/>
    </location>
</feature>
<feature type="transmembrane region" description="Helical" evidence="6">
    <location>
        <begin position="379"/>
        <end position="403"/>
    </location>
</feature>
<evidence type="ECO:0000313" key="8">
    <source>
        <dbReference type="EMBL" id="ARQ07210.1"/>
    </source>
</evidence>
<dbReference type="Proteomes" id="UP000194154">
    <property type="component" value="Chromosome"/>
</dbReference>
<evidence type="ECO:0000256" key="4">
    <source>
        <dbReference type="ARBA" id="ARBA00022989"/>
    </source>
</evidence>
<keyword evidence="9" id="KW-1185">Reference proteome</keyword>
<feature type="transmembrane region" description="Helical" evidence="6">
    <location>
        <begin position="318"/>
        <end position="337"/>
    </location>
</feature>
<evidence type="ECO:0000256" key="2">
    <source>
        <dbReference type="ARBA" id="ARBA00022475"/>
    </source>
</evidence>
<evidence type="ECO:0000256" key="1">
    <source>
        <dbReference type="ARBA" id="ARBA00004651"/>
    </source>
</evidence>
<keyword evidence="3 6" id="KW-0812">Transmembrane</keyword>
<keyword evidence="4 6" id="KW-1133">Transmembrane helix</keyword>
<feature type="transmembrane region" description="Helical" evidence="6">
    <location>
        <begin position="227"/>
        <end position="247"/>
    </location>
</feature>
<dbReference type="Pfam" id="PF03772">
    <property type="entry name" value="Competence"/>
    <property type="match status" value="1"/>
</dbReference>
<comment type="subcellular location">
    <subcellularLocation>
        <location evidence="1">Cell membrane</location>
        <topology evidence="1">Multi-pass membrane protein</topology>
    </subcellularLocation>
</comment>
<dbReference type="AlphaFoldDB" id="A0A1W7ADL9"/>
<dbReference type="PANTHER" id="PTHR30619:SF7">
    <property type="entry name" value="BETA-LACTAMASE DOMAIN PROTEIN"/>
    <property type="match status" value="1"/>
</dbReference>
<evidence type="ECO:0000313" key="9">
    <source>
        <dbReference type="Proteomes" id="UP000194154"/>
    </source>
</evidence>
<name>A0A1W7ADL9_9STAP</name>
<dbReference type="GeneID" id="35295679"/>
<feature type="transmembrane region" description="Helical" evidence="6">
    <location>
        <begin position="349"/>
        <end position="373"/>
    </location>
</feature>
<dbReference type="STRING" id="1855823.MCCS_15690"/>
<organism evidence="8 9">
    <name type="scientific">Macrococcoides canis</name>
    <dbReference type="NCBI Taxonomy" id="1855823"/>
    <lineage>
        <taxon>Bacteria</taxon>
        <taxon>Bacillati</taxon>
        <taxon>Bacillota</taxon>
        <taxon>Bacilli</taxon>
        <taxon>Bacillales</taxon>
        <taxon>Staphylococcaceae</taxon>
        <taxon>Macrococcoides</taxon>
    </lineage>
</organism>
<reference evidence="8 9" key="1">
    <citation type="journal article" date="2017" name="Int. J. Syst. Evol. Microbiol.">
        <title>Macrococcus canis sp. nov., a skin bacterium associated with infections in dogs.</title>
        <authorList>
            <person name="Gobeli Brawand S."/>
            <person name="Cotting K."/>
            <person name="Gomez-Sanz E."/>
            <person name="Collaud A."/>
            <person name="Thomann A."/>
            <person name="Brodard I."/>
            <person name="Rodriguez-Campos S."/>
            <person name="Strauss C."/>
            <person name="Perreten V."/>
        </authorList>
    </citation>
    <scope>NUCLEOTIDE SEQUENCE [LARGE SCALE GENOMIC DNA]</scope>
    <source>
        <strain evidence="8 9">KM45013</strain>
    </source>
</reference>
<evidence type="ECO:0000256" key="6">
    <source>
        <dbReference type="SAM" id="Phobius"/>
    </source>
</evidence>
<dbReference type="SMART" id="SM00849">
    <property type="entry name" value="Lactamase_B"/>
    <property type="match status" value="1"/>
</dbReference>
<dbReference type="Pfam" id="PF00753">
    <property type="entry name" value="Lactamase_B"/>
    <property type="match status" value="1"/>
</dbReference>
<proteinExistence type="predicted"/>
<feature type="transmembrane region" description="Helical" evidence="6">
    <location>
        <begin position="285"/>
        <end position="312"/>
    </location>
</feature>
<accession>A0A1W7ADL9</accession>
<evidence type="ECO:0000256" key="5">
    <source>
        <dbReference type="ARBA" id="ARBA00023136"/>
    </source>
</evidence>
<evidence type="ECO:0000259" key="7">
    <source>
        <dbReference type="SMART" id="SM00849"/>
    </source>
</evidence>